<dbReference type="EMBL" id="VSSQ01101742">
    <property type="protein sequence ID" value="MPN43384.1"/>
    <property type="molecule type" value="Genomic_DNA"/>
</dbReference>
<dbReference type="GO" id="GO:0000105">
    <property type="term" value="P:L-histidine biosynthetic process"/>
    <property type="evidence" value="ECO:0007669"/>
    <property type="project" value="TreeGrafter"/>
</dbReference>
<accession>A0A645I4N9</accession>
<proteinExistence type="predicted"/>
<dbReference type="InterPro" id="IPR012131">
    <property type="entry name" value="Hstdl_DH"/>
</dbReference>
<dbReference type="Pfam" id="PF00815">
    <property type="entry name" value="Histidinol_dh"/>
    <property type="match status" value="1"/>
</dbReference>
<dbReference type="PRINTS" id="PR00083">
    <property type="entry name" value="HOLDHDRGNASE"/>
</dbReference>
<keyword evidence="1 2" id="KW-0560">Oxidoreductase</keyword>
<gene>
    <name evidence="2" type="primary">hisD_34</name>
    <name evidence="2" type="ORF">SDC9_190943</name>
</gene>
<comment type="caution">
    <text evidence="2">The sequence shown here is derived from an EMBL/GenBank/DDBJ whole genome shotgun (WGS) entry which is preliminary data.</text>
</comment>
<evidence type="ECO:0000313" key="2">
    <source>
        <dbReference type="EMBL" id="MPN43384.1"/>
    </source>
</evidence>
<dbReference type="GO" id="GO:0004399">
    <property type="term" value="F:histidinol dehydrogenase activity"/>
    <property type="evidence" value="ECO:0007669"/>
    <property type="project" value="UniProtKB-EC"/>
</dbReference>
<evidence type="ECO:0000256" key="1">
    <source>
        <dbReference type="ARBA" id="ARBA00023002"/>
    </source>
</evidence>
<dbReference type="SUPFAM" id="SSF53720">
    <property type="entry name" value="ALDH-like"/>
    <property type="match status" value="1"/>
</dbReference>
<protein>
    <submittedName>
        <fullName evidence="2">Histidinol dehydrogenase</fullName>
        <ecNumber evidence="2">1.1.1.23</ecNumber>
    </submittedName>
</protein>
<dbReference type="GO" id="GO:0051287">
    <property type="term" value="F:NAD binding"/>
    <property type="evidence" value="ECO:0007669"/>
    <property type="project" value="InterPro"/>
</dbReference>
<name>A0A645I4N9_9ZZZZ</name>
<organism evidence="2">
    <name type="scientific">bioreactor metagenome</name>
    <dbReference type="NCBI Taxonomy" id="1076179"/>
    <lineage>
        <taxon>unclassified sequences</taxon>
        <taxon>metagenomes</taxon>
        <taxon>ecological metagenomes</taxon>
    </lineage>
</organism>
<dbReference type="Gene3D" id="3.40.50.1980">
    <property type="entry name" value="Nitrogenase molybdenum iron protein domain"/>
    <property type="match status" value="1"/>
</dbReference>
<dbReference type="PANTHER" id="PTHR21256">
    <property type="entry name" value="HISTIDINOL DEHYDROGENASE HDH"/>
    <property type="match status" value="1"/>
</dbReference>
<dbReference type="AlphaFoldDB" id="A0A645I4N9"/>
<dbReference type="Gene3D" id="1.20.5.1300">
    <property type="match status" value="1"/>
</dbReference>
<dbReference type="GO" id="GO:0005829">
    <property type="term" value="C:cytosol"/>
    <property type="evidence" value="ECO:0007669"/>
    <property type="project" value="TreeGrafter"/>
</dbReference>
<dbReference type="PANTHER" id="PTHR21256:SF2">
    <property type="entry name" value="HISTIDINE BIOSYNTHESIS TRIFUNCTIONAL PROTEIN"/>
    <property type="match status" value="1"/>
</dbReference>
<dbReference type="InterPro" id="IPR016161">
    <property type="entry name" value="Ald_DH/histidinol_DH"/>
</dbReference>
<dbReference type="GO" id="GO:0046872">
    <property type="term" value="F:metal ion binding"/>
    <property type="evidence" value="ECO:0007669"/>
    <property type="project" value="InterPro"/>
</dbReference>
<dbReference type="EC" id="1.1.1.23" evidence="2"/>
<sequence>MVLPSLAEAAQWSNEIAPEHLELCVADPFSLLGSIRHAGSVFLGHYTPEALGDYFAGPNHTLPTNGTARFASPLSVDDFIKKSSFLYYSRAALREVSQKVTCIAACEGLSAHARSVFCRVNAEKERE</sequence>
<reference evidence="2" key="1">
    <citation type="submission" date="2019-08" db="EMBL/GenBank/DDBJ databases">
        <authorList>
            <person name="Kucharzyk K."/>
            <person name="Murdoch R.W."/>
            <person name="Higgins S."/>
            <person name="Loffler F."/>
        </authorList>
    </citation>
    <scope>NUCLEOTIDE SEQUENCE</scope>
</reference>